<reference evidence="1" key="1">
    <citation type="submission" date="2011-11" db="EMBL/GenBank/DDBJ databases">
        <title>The Genome Sequence of Fusarium oxysporum II5.</title>
        <authorList>
            <consortium name="The Broad Institute Genome Sequencing Platform"/>
            <person name="Ma L.-J."/>
            <person name="Gale L.R."/>
            <person name="Schwartz D.C."/>
            <person name="Zhou S."/>
            <person name="Corby-Kistler H."/>
            <person name="Young S.K."/>
            <person name="Zeng Q."/>
            <person name="Gargeya S."/>
            <person name="Fitzgerald M."/>
            <person name="Haas B."/>
            <person name="Abouelleil A."/>
            <person name="Alvarado L."/>
            <person name="Arachchi H.M."/>
            <person name="Berlin A."/>
            <person name="Brown A."/>
            <person name="Chapman S.B."/>
            <person name="Chen Z."/>
            <person name="Dunbar C."/>
            <person name="Freedman E."/>
            <person name="Gearin G."/>
            <person name="Goldberg J."/>
            <person name="Griggs A."/>
            <person name="Gujja S."/>
            <person name="Heiman D."/>
            <person name="Howarth C."/>
            <person name="Larson L."/>
            <person name="Lui A."/>
            <person name="MacDonald P.J.P."/>
            <person name="Montmayeur A."/>
            <person name="Murphy C."/>
            <person name="Neiman D."/>
            <person name="Pearson M."/>
            <person name="Priest M."/>
            <person name="Roberts A."/>
            <person name="Saif S."/>
            <person name="Shea T."/>
            <person name="Shenoy N."/>
            <person name="Sisk P."/>
            <person name="Stolte C."/>
            <person name="Sykes S."/>
            <person name="Wortman J."/>
            <person name="Nusbaum C."/>
            <person name="Birren B."/>
        </authorList>
    </citation>
    <scope>NUCLEOTIDE SEQUENCE [LARGE SCALE GENOMIC DNA]</scope>
    <source>
        <strain evidence="1">54006</strain>
    </source>
</reference>
<proteinExistence type="predicted"/>
<name>X0JT75_FUSO5</name>
<organism evidence="1">
    <name type="scientific">Fusarium odoratissimum (strain NRRL 54006)</name>
    <dbReference type="NCBI Taxonomy" id="1089451"/>
    <lineage>
        <taxon>Eukaryota</taxon>
        <taxon>Fungi</taxon>
        <taxon>Dikarya</taxon>
        <taxon>Ascomycota</taxon>
        <taxon>Pezizomycotina</taxon>
        <taxon>Sordariomycetes</taxon>
        <taxon>Hypocreomycetidae</taxon>
        <taxon>Hypocreales</taxon>
        <taxon>Nectriaceae</taxon>
        <taxon>Fusarium</taxon>
        <taxon>Fusarium oxysporum species complex</taxon>
        <taxon>Fusarium oxysporum f. sp. cubense (strain race 4)</taxon>
    </lineage>
</organism>
<protein>
    <submittedName>
        <fullName evidence="1">Uncharacterized protein</fullName>
    </submittedName>
</protein>
<gene>
    <name evidence="1" type="ORF">FOIG_08560</name>
</gene>
<dbReference type="AlphaFoldDB" id="X0JT75"/>
<dbReference type="HOGENOM" id="CLU_2210158_0_0_1"/>
<dbReference type="GeneID" id="42033735"/>
<dbReference type="VEuPathDB" id="FungiDB:FOIG_08560"/>
<dbReference type="RefSeq" id="XP_031061610.1">
    <property type="nucleotide sequence ID" value="XM_031208604.1"/>
</dbReference>
<accession>X0JT75</accession>
<reference evidence="1" key="2">
    <citation type="submission" date="2012-05" db="EMBL/GenBank/DDBJ databases">
        <title>The Genome Annotation of Fusarium oxysporum II5.</title>
        <authorList>
            <consortium name="The Broad Institute Genomics Platform"/>
            <person name="Ma L.-J."/>
            <person name="Corby-Kistler H."/>
            <person name="Broz K."/>
            <person name="Gale L.R."/>
            <person name="Jonkers W."/>
            <person name="O'Donnell K."/>
            <person name="Ploetz R."/>
            <person name="Steinberg C."/>
            <person name="Schwartz D.C."/>
            <person name="VanEtten H."/>
            <person name="Zhou S."/>
            <person name="Young S.K."/>
            <person name="Zeng Q."/>
            <person name="Gargeya S."/>
            <person name="Fitzgerald M."/>
            <person name="Abouelleil A."/>
            <person name="Alvarado L."/>
            <person name="Chapman S.B."/>
            <person name="Gainer-Dewar J."/>
            <person name="Goldberg J."/>
            <person name="Griggs A."/>
            <person name="Gujja S."/>
            <person name="Hansen M."/>
            <person name="Howarth C."/>
            <person name="Imamovic A."/>
            <person name="Ireland A."/>
            <person name="Larimer J."/>
            <person name="McCowan C."/>
            <person name="Murphy C."/>
            <person name="Pearson M."/>
            <person name="Poon T.W."/>
            <person name="Priest M."/>
            <person name="Roberts A."/>
            <person name="Saif S."/>
            <person name="Shea T."/>
            <person name="Sykes S."/>
            <person name="Wortman J."/>
            <person name="Nusbaum C."/>
            <person name="Birren B."/>
        </authorList>
    </citation>
    <scope>NUCLEOTIDE SEQUENCE</scope>
    <source>
        <strain evidence="1">54006</strain>
    </source>
</reference>
<dbReference type="EMBL" id="JH658284">
    <property type="protein sequence ID" value="EXL99520.1"/>
    <property type="molecule type" value="Genomic_DNA"/>
</dbReference>
<sequence>MVLFQFKTRASSLGNAWQATAQVVSTETRAVVEEASAVRDKEVEAWARSSVFPEGRACNDVRCQEQNGDRGSKDVKDIGRFQASGFSCLSRRKLRAYHIGGCISSTP</sequence>
<evidence type="ECO:0000313" key="1">
    <source>
        <dbReference type="EMBL" id="EXL99520.1"/>
    </source>
</evidence>
<dbReference type="Proteomes" id="UP000030685">
    <property type="component" value="Unassembled WGS sequence"/>
</dbReference>